<dbReference type="AlphaFoldDB" id="A0A7X0JR53"/>
<dbReference type="InParanoid" id="A0A7X0JR53"/>
<dbReference type="EMBL" id="JACHHT010000001">
    <property type="protein sequence ID" value="MBB6520782.1"/>
    <property type="molecule type" value="Genomic_DNA"/>
</dbReference>
<comment type="similarity">
    <text evidence="2 7">Belongs to the ExbD/TolR family.</text>
</comment>
<accession>A0A7X0JR53</accession>
<evidence type="ECO:0000256" key="7">
    <source>
        <dbReference type="RuleBase" id="RU003879"/>
    </source>
</evidence>
<evidence type="ECO:0000256" key="2">
    <source>
        <dbReference type="ARBA" id="ARBA00005811"/>
    </source>
</evidence>
<evidence type="ECO:0000256" key="6">
    <source>
        <dbReference type="ARBA" id="ARBA00023136"/>
    </source>
</evidence>
<dbReference type="GO" id="GO:0015031">
    <property type="term" value="P:protein transport"/>
    <property type="evidence" value="ECO:0007669"/>
    <property type="project" value="UniProtKB-KW"/>
</dbReference>
<protein>
    <submittedName>
        <fullName evidence="9">Biopolymer transport protein ExbD</fullName>
    </submittedName>
</protein>
<keyword evidence="6 8" id="KW-0472">Membrane</keyword>
<dbReference type="RefSeq" id="WP_166850251.1">
    <property type="nucleotide sequence ID" value="NZ_JAAONY010000001.1"/>
</dbReference>
<keyword evidence="5 8" id="KW-1133">Transmembrane helix</keyword>
<evidence type="ECO:0000256" key="4">
    <source>
        <dbReference type="ARBA" id="ARBA00022692"/>
    </source>
</evidence>
<reference evidence="9 10" key="1">
    <citation type="submission" date="2020-08" db="EMBL/GenBank/DDBJ databases">
        <title>Genomic Encyclopedia of Type Strains, Phase IV (KMG-IV): sequencing the most valuable type-strain genomes for metagenomic binning, comparative biology and taxonomic classification.</title>
        <authorList>
            <person name="Goeker M."/>
        </authorList>
    </citation>
    <scope>NUCLEOTIDE SEQUENCE [LARGE SCALE GENOMIC DNA]</scope>
    <source>
        <strain evidence="9 10">DSM 22368</strain>
    </source>
</reference>
<comment type="caution">
    <text evidence="9">The sequence shown here is derived from an EMBL/GenBank/DDBJ whole genome shotgun (WGS) entry which is preliminary data.</text>
</comment>
<dbReference type="GO" id="GO:0022857">
    <property type="term" value="F:transmembrane transporter activity"/>
    <property type="evidence" value="ECO:0007669"/>
    <property type="project" value="InterPro"/>
</dbReference>
<evidence type="ECO:0000256" key="3">
    <source>
        <dbReference type="ARBA" id="ARBA00022475"/>
    </source>
</evidence>
<evidence type="ECO:0000256" key="1">
    <source>
        <dbReference type="ARBA" id="ARBA00004162"/>
    </source>
</evidence>
<dbReference type="Pfam" id="PF02472">
    <property type="entry name" value="ExbD"/>
    <property type="match status" value="1"/>
</dbReference>
<proteinExistence type="inferred from homology"/>
<dbReference type="InterPro" id="IPR003400">
    <property type="entry name" value="ExbD"/>
</dbReference>
<keyword evidence="7" id="KW-0813">Transport</keyword>
<organism evidence="9 10">
    <name type="scientific">Pseudoteredinibacter isoporae</name>
    <dbReference type="NCBI Taxonomy" id="570281"/>
    <lineage>
        <taxon>Bacteria</taxon>
        <taxon>Pseudomonadati</taxon>
        <taxon>Pseudomonadota</taxon>
        <taxon>Gammaproteobacteria</taxon>
        <taxon>Cellvibrionales</taxon>
        <taxon>Cellvibrionaceae</taxon>
        <taxon>Pseudoteredinibacter</taxon>
    </lineage>
</organism>
<sequence length="140" mass="15485">MSRRKKNKVEVEEKADIDLTPMLDVVFIMLIFFIVTASFVKEVGIGVNIPPENDNPPPPDAPQNILVEVSATDEIWMEGRRVDVRAVRANIERLSAENPKASVIIKADGKASAEKYIAIADAAREANVYNVSLAPDIKKR</sequence>
<dbReference type="PANTHER" id="PTHR30558">
    <property type="entry name" value="EXBD MEMBRANE COMPONENT OF PMF-DRIVEN MACROMOLECULE IMPORT SYSTEM"/>
    <property type="match status" value="1"/>
</dbReference>
<evidence type="ECO:0000313" key="9">
    <source>
        <dbReference type="EMBL" id="MBB6520782.1"/>
    </source>
</evidence>
<dbReference type="GO" id="GO:0005886">
    <property type="term" value="C:plasma membrane"/>
    <property type="evidence" value="ECO:0007669"/>
    <property type="project" value="UniProtKB-SubCell"/>
</dbReference>
<name>A0A7X0JR53_9GAMM</name>
<dbReference type="Gene3D" id="3.30.420.270">
    <property type="match status" value="1"/>
</dbReference>
<evidence type="ECO:0000256" key="5">
    <source>
        <dbReference type="ARBA" id="ARBA00022989"/>
    </source>
</evidence>
<keyword evidence="3" id="KW-1003">Cell membrane</keyword>
<feature type="transmembrane region" description="Helical" evidence="8">
    <location>
        <begin position="21"/>
        <end position="40"/>
    </location>
</feature>
<dbReference type="PANTHER" id="PTHR30558:SF13">
    <property type="entry name" value="BIOPOLYMER TRANSPORT PROTEIN EXBD2"/>
    <property type="match status" value="1"/>
</dbReference>
<keyword evidence="4 7" id="KW-0812">Transmembrane</keyword>
<evidence type="ECO:0000256" key="8">
    <source>
        <dbReference type="SAM" id="Phobius"/>
    </source>
</evidence>
<gene>
    <name evidence="9" type="ORF">HNR48_001060</name>
</gene>
<keyword evidence="10" id="KW-1185">Reference proteome</keyword>
<keyword evidence="7" id="KW-0653">Protein transport</keyword>
<comment type="subcellular location">
    <subcellularLocation>
        <location evidence="1">Cell membrane</location>
        <topology evidence="1">Single-pass membrane protein</topology>
    </subcellularLocation>
    <subcellularLocation>
        <location evidence="7">Cell membrane</location>
        <topology evidence="7">Single-pass type II membrane protein</topology>
    </subcellularLocation>
</comment>
<evidence type="ECO:0000313" key="10">
    <source>
        <dbReference type="Proteomes" id="UP000528457"/>
    </source>
</evidence>
<dbReference type="Proteomes" id="UP000528457">
    <property type="component" value="Unassembled WGS sequence"/>
</dbReference>